<keyword evidence="3" id="KW-1185">Reference proteome</keyword>
<evidence type="ECO:0000313" key="3">
    <source>
        <dbReference type="Proteomes" id="UP001287286"/>
    </source>
</evidence>
<feature type="region of interest" description="Disordered" evidence="1">
    <location>
        <begin position="434"/>
        <end position="455"/>
    </location>
</feature>
<feature type="region of interest" description="Disordered" evidence="1">
    <location>
        <begin position="339"/>
        <end position="358"/>
    </location>
</feature>
<sequence>MGERGETNGGGHGVDGAVSPSYSLGGRSGGWRPERWHRRPLRKLDGGAWVPGNLQRPGLWVGASPSGRTWHLQPRFVKPAGDGCSEPGCAPDGRDGSGGSRAPAECVGLRLRLIQVDEGEVTLIAPGPGPPSCRPSRWGLTACHLGWYLRTPAQLGTNGAPTEAPPPEALCLGVLVAPARPWELGAIWAHPSVNAGLVPALLVPPRCPWHTFQVVLTTGPSNCDDPPSRLVHRASGFWAAQEALDRGPAASKFVRPSARPSEPITVSTSTQQTSFVAAGLTGASHRISDMAPPQPPHNNTKELELVPDGHYHAWNIGAHPVPEALVAYPRCAALALARPAGSGGTGPRRARASHTHADESRRFCSGQLEALLQLDSATRTAACVARLPNQVLPCGAAVPILASTLILASRHPRPPAHDALLRFALLRTIRPAGPRRGARFRGSQTRNSSPGPRGTLSFRSLSAGCDSLCMVCTISPRCRADGLPELDMQCVLAHPDAYRDPRSRLRKVPLPHYGVDVLPPPHGMQPAVLVRQARRPVQGFVFWRPSALPGGEGGDRSDGSPAALARSKKTKTGARTPGGSNASPAGT</sequence>
<feature type="region of interest" description="Disordered" evidence="1">
    <location>
        <begin position="81"/>
        <end position="101"/>
    </location>
</feature>
<evidence type="ECO:0000256" key="1">
    <source>
        <dbReference type="SAM" id="MobiDB-lite"/>
    </source>
</evidence>
<evidence type="ECO:0000313" key="2">
    <source>
        <dbReference type="EMBL" id="KAK4089032.1"/>
    </source>
</evidence>
<gene>
    <name evidence="2" type="ORF">Purlil1_6465</name>
</gene>
<protein>
    <submittedName>
        <fullName evidence="2">Uncharacterized protein</fullName>
    </submittedName>
</protein>
<name>A0ABR0BYD1_PURLI</name>
<accession>A0ABR0BYD1</accession>
<comment type="caution">
    <text evidence="2">The sequence shown here is derived from an EMBL/GenBank/DDBJ whole genome shotgun (WGS) entry which is preliminary data.</text>
</comment>
<proteinExistence type="predicted"/>
<organism evidence="2 3">
    <name type="scientific">Purpureocillium lilacinum</name>
    <name type="common">Paecilomyces lilacinus</name>
    <dbReference type="NCBI Taxonomy" id="33203"/>
    <lineage>
        <taxon>Eukaryota</taxon>
        <taxon>Fungi</taxon>
        <taxon>Dikarya</taxon>
        <taxon>Ascomycota</taxon>
        <taxon>Pezizomycotina</taxon>
        <taxon>Sordariomycetes</taxon>
        <taxon>Hypocreomycetidae</taxon>
        <taxon>Hypocreales</taxon>
        <taxon>Ophiocordycipitaceae</taxon>
        <taxon>Purpureocillium</taxon>
    </lineage>
</organism>
<dbReference type="EMBL" id="JAWRVI010000021">
    <property type="protein sequence ID" value="KAK4089032.1"/>
    <property type="molecule type" value="Genomic_DNA"/>
</dbReference>
<feature type="region of interest" description="Disordered" evidence="1">
    <location>
        <begin position="1"/>
        <end position="34"/>
    </location>
</feature>
<feature type="compositionally biased region" description="Polar residues" evidence="1">
    <location>
        <begin position="578"/>
        <end position="587"/>
    </location>
</feature>
<reference evidence="2 3" key="1">
    <citation type="journal article" date="2024" name="Microbiol. Resour. Announc.">
        <title>Genome annotations for the ascomycete fungi Trichoderma harzianum, Trichoderma aggressivum, and Purpureocillium lilacinum.</title>
        <authorList>
            <person name="Beijen E.P.W."/>
            <person name="Ohm R.A."/>
        </authorList>
    </citation>
    <scope>NUCLEOTIDE SEQUENCE [LARGE SCALE GENOMIC DNA]</scope>
    <source>
        <strain evidence="2 3">CBS 150709</strain>
    </source>
</reference>
<dbReference type="Proteomes" id="UP001287286">
    <property type="component" value="Unassembled WGS sequence"/>
</dbReference>
<feature type="region of interest" description="Disordered" evidence="1">
    <location>
        <begin position="545"/>
        <end position="587"/>
    </location>
</feature>